<dbReference type="Pfam" id="PF18803">
    <property type="entry name" value="CxC2"/>
    <property type="match status" value="1"/>
</dbReference>
<feature type="non-terminal residue" evidence="2">
    <location>
        <position position="1"/>
    </location>
</feature>
<evidence type="ECO:0000313" key="2">
    <source>
        <dbReference type="EMBL" id="KIJ63695.1"/>
    </source>
</evidence>
<dbReference type="HOGENOM" id="CLU_003703_1_0_1"/>
<name>A0A0C9VZ79_9AGAM</name>
<evidence type="ECO:0000313" key="3">
    <source>
        <dbReference type="Proteomes" id="UP000053820"/>
    </source>
</evidence>
<keyword evidence="3" id="KW-1185">Reference proteome</keyword>
<dbReference type="Proteomes" id="UP000053820">
    <property type="component" value="Unassembled WGS sequence"/>
</dbReference>
<dbReference type="AlphaFoldDB" id="A0A0C9VZ79"/>
<dbReference type="EMBL" id="KN839849">
    <property type="protein sequence ID" value="KIJ63695.1"/>
    <property type="molecule type" value="Genomic_DNA"/>
</dbReference>
<organism evidence="2 3">
    <name type="scientific">Hydnomerulius pinastri MD-312</name>
    <dbReference type="NCBI Taxonomy" id="994086"/>
    <lineage>
        <taxon>Eukaryota</taxon>
        <taxon>Fungi</taxon>
        <taxon>Dikarya</taxon>
        <taxon>Basidiomycota</taxon>
        <taxon>Agaricomycotina</taxon>
        <taxon>Agaricomycetes</taxon>
        <taxon>Agaricomycetidae</taxon>
        <taxon>Boletales</taxon>
        <taxon>Boletales incertae sedis</taxon>
        <taxon>Leucogyrophana</taxon>
    </lineage>
</organism>
<evidence type="ECO:0000259" key="1">
    <source>
        <dbReference type="Pfam" id="PF18803"/>
    </source>
</evidence>
<gene>
    <name evidence="2" type="ORF">HYDPIDRAFT_91709</name>
</gene>
<accession>A0A0C9VZ79</accession>
<proteinExistence type="predicted"/>
<reference evidence="2 3" key="1">
    <citation type="submission" date="2014-04" db="EMBL/GenBank/DDBJ databases">
        <title>Evolutionary Origins and Diversification of the Mycorrhizal Mutualists.</title>
        <authorList>
            <consortium name="DOE Joint Genome Institute"/>
            <consortium name="Mycorrhizal Genomics Consortium"/>
            <person name="Kohler A."/>
            <person name="Kuo A."/>
            <person name="Nagy L.G."/>
            <person name="Floudas D."/>
            <person name="Copeland A."/>
            <person name="Barry K.W."/>
            <person name="Cichocki N."/>
            <person name="Veneault-Fourrey C."/>
            <person name="LaButti K."/>
            <person name="Lindquist E.A."/>
            <person name="Lipzen A."/>
            <person name="Lundell T."/>
            <person name="Morin E."/>
            <person name="Murat C."/>
            <person name="Riley R."/>
            <person name="Ohm R."/>
            <person name="Sun H."/>
            <person name="Tunlid A."/>
            <person name="Henrissat B."/>
            <person name="Grigoriev I.V."/>
            <person name="Hibbett D.S."/>
            <person name="Martin F."/>
        </authorList>
    </citation>
    <scope>NUCLEOTIDE SEQUENCE [LARGE SCALE GENOMIC DNA]</scope>
    <source>
        <strain evidence="2 3">MD-312</strain>
    </source>
</reference>
<protein>
    <recommendedName>
        <fullName evidence="1">CxC2-like cysteine cluster KDZ transposase-associated domain-containing protein</fullName>
    </recommendedName>
</protein>
<dbReference type="InterPro" id="IPR041457">
    <property type="entry name" value="CxC2_KDZ-assoc"/>
</dbReference>
<sequence>RPHVEWKKYCRNCLDEFLHHEDRCITQAQSICVDCTRSSVADPGAPLYRCKDCFGLDLVCSNCCLHRHEHNFLHTIEYWNGSFFKCTSFQSLGFILQLNHVHGPCPVPVNTCQDFKVLNLNGIHNITVRFCGCSKQLPHNIQLLWHQLYPSTQVLPHTCATFRLLELFHMLMLTSKVSTYDFYRALEKLTSNTGLNVPKSRYPALLHIGLQWHHLKLLRHGGHAHDPTGIAGTHPSELAVPYPSCPHASINLPEDWKTGPKELR</sequence>
<dbReference type="OrthoDB" id="3261436at2759"/>
<feature type="domain" description="CxC2-like cysteine cluster KDZ transposase-associated" evidence="1">
    <location>
        <begin position="90"/>
        <end position="194"/>
    </location>
</feature>